<evidence type="ECO:0000313" key="8">
    <source>
        <dbReference type="EMBL" id="WIY25147.1"/>
    </source>
</evidence>
<dbReference type="RefSeq" id="WP_270920120.1">
    <property type="nucleotide sequence ID" value="NZ_CP127247.1"/>
</dbReference>
<accession>A0A9Y2L0I0</accession>
<dbReference type="PANTHER" id="PTHR42811">
    <property type="entry name" value="SERINE ACETYLTRANSFERASE"/>
    <property type="match status" value="1"/>
</dbReference>
<organism evidence="8 9">
    <name type="scientific">Parasedimentitalea psychrophila</name>
    <dbReference type="NCBI Taxonomy" id="2997337"/>
    <lineage>
        <taxon>Bacteria</taxon>
        <taxon>Pseudomonadati</taxon>
        <taxon>Pseudomonadota</taxon>
        <taxon>Alphaproteobacteria</taxon>
        <taxon>Rhodobacterales</taxon>
        <taxon>Paracoccaceae</taxon>
        <taxon>Parasedimentitalea</taxon>
    </lineage>
</organism>
<evidence type="ECO:0000256" key="5">
    <source>
        <dbReference type="ARBA" id="ARBA00022737"/>
    </source>
</evidence>
<dbReference type="Gene3D" id="1.10.3130.10">
    <property type="entry name" value="serine acetyltransferase, domain 1"/>
    <property type="match status" value="1"/>
</dbReference>
<evidence type="ECO:0000256" key="1">
    <source>
        <dbReference type="ARBA" id="ARBA00007274"/>
    </source>
</evidence>
<evidence type="ECO:0000313" key="9">
    <source>
        <dbReference type="Proteomes" id="UP001238334"/>
    </source>
</evidence>
<name>A0A9Y2L0I0_9RHOB</name>
<keyword evidence="4 8" id="KW-0808">Transferase</keyword>
<dbReference type="InterPro" id="IPR042122">
    <property type="entry name" value="Ser_AcTrfase_N_sf"/>
</dbReference>
<dbReference type="InterPro" id="IPR011004">
    <property type="entry name" value="Trimer_LpxA-like_sf"/>
</dbReference>
<keyword evidence="6 8" id="KW-0012">Acyltransferase</keyword>
<keyword evidence="9" id="KW-1185">Reference proteome</keyword>
<dbReference type="InterPro" id="IPR018357">
    <property type="entry name" value="Hexapep_transf_CS"/>
</dbReference>
<keyword evidence="5" id="KW-0677">Repeat</keyword>
<keyword evidence="3" id="KW-0028">Amino-acid biosynthesis</keyword>
<dbReference type="Pfam" id="PF00132">
    <property type="entry name" value="Hexapep"/>
    <property type="match status" value="1"/>
</dbReference>
<gene>
    <name evidence="8" type="ORF">QPJ95_22095</name>
</gene>
<evidence type="ECO:0000256" key="3">
    <source>
        <dbReference type="ARBA" id="ARBA00022605"/>
    </source>
</evidence>
<comment type="catalytic activity">
    <reaction evidence="7">
        <text>L-serine + acetyl-CoA = O-acetyl-L-serine + CoA</text>
        <dbReference type="Rhea" id="RHEA:24560"/>
        <dbReference type="ChEBI" id="CHEBI:33384"/>
        <dbReference type="ChEBI" id="CHEBI:57287"/>
        <dbReference type="ChEBI" id="CHEBI:57288"/>
        <dbReference type="ChEBI" id="CHEBI:58340"/>
        <dbReference type="EC" id="2.3.1.30"/>
    </reaction>
</comment>
<dbReference type="GO" id="GO:0008652">
    <property type="term" value="P:amino acid biosynthetic process"/>
    <property type="evidence" value="ECO:0007669"/>
    <property type="project" value="UniProtKB-KW"/>
</dbReference>
<dbReference type="InterPro" id="IPR045304">
    <property type="entry name" value="LbH_SAT"/>
</dbReference>
<dbReference type="Proteomes" id="UP001238334">
    <property type="component" value="Chromosome"/>
</dbReference>
<dbReference type="GO" id="GO:0009001">
    <property type="term" value="F:serine O-acetyltransferase activity"/>
    <property type="evidence" value="ECO:0007669"/>
    <property type="project" value="UniProtKB-EC"/>
</dbReference>
<evidence type="ECO:0000256" key="4">
    <source>
        <dbReference type="ARBA" id="ARBA00022679"/>
    </source>
</evidence>
<reference evidence="8 9" key="1">
    <citation type="submission" date="2023-06" db="EMBL/GenBank/DDBJ databases">
        <title>Parasedimentitalea psychrophila sp. nov., a psychrophilic bacterium isolated from deep-sea sediment.</title>
        <authorList>
            <person name="Li A."/>
        </authorList>
    </citation>
    <scope>NUCLEOTIDE SEQUENCE [LARGE SCALE GENOMIC DNA]</scope>
    <source>
        <strain evidence="8 9">QS115</strain>
    </source>
</reference>
<dbReference type="PROSITE" id="PS00101">
    <property type="entry name" value="HEXAPEP_TRANSFERASES"/>
    <property type="match status" value="1"/>
</dbReference>
<dbReference type="Gene3D" id="2.160.10.10">
    <property type="entry name" value="Hexapeptide repeat proteins"/>
    <property type="match status" value="1"/>
</dbReference>
<evidence type="ECO:0000256" key="2">
    <source>
        <dbReference type="ARBA" id="ARBA00013266"/>
    </source>
</evidence>
<dbReference type="EC" id="2.3.1.30" evidence="2"/>
<proteinExistence type="inferred from homology"/>
<protein>
    <recommendedName>
        <fullName evidence="2">serine O-acetyltransferase</fullName>
        <ecNumber evidence="2">2.3.1.30</ecNumber>
    </recommendedName>
</protein>
<sequence length="243" mass="25483">MKLTDDIQALLAGDAGLAKLLELRPFTNFAELADTLFASLCNSREIGKVVRDVYASDRQLVEMSCYDISETALRNFEPGGPPATLLFSRGVQAIMAHRVAHRLWQDGNTNLSLATKAAFGRAFSTDIHPAAQIGAGLWLDHGLGFVVGETAVIAEDVSIWHNVTLGSTLNDSGSHRHPHIGRGAVIGAGAMLLGGITIGAHANIAAGAIVVQDIPQGALAVGPKASIRGDARISFSAKEESSP</sequence>
<dbReference type="EMBL" id="CP127247">
    <property type="protein sequence ID" value="WIY25147.1"/>
    <property type="molecule type" value="Genomic_DNA"/>
</dbReference>
<evidence type="ECO:0000256" key="7">
    <source>
        <dbReference type="ARBA" id="ARBA00049486"/>
    </source>
</evidence>
<evidence type="ECO:0000256" key="6">
    <source>
        <dbReference type="ARBA" id="ARBA00023315"/>
    </source>
</evidence>
<dbReference type="InterPro" id="IPR001451">
    <property type="entry name" value="Hexapep"/>
</dbReference>
<dbReference type="SUPFAM" id="SSF51161">
    <property type="entry name" value="Trimeric LpxA-like enzymes"/>
    <property type="match status" value="1"/>
</dbReference>
<comment type="similarity">
    <text evidence="1">Belongs to the transferase hexapeptide repeat family.</text>
</comment>
<dbReference type="KEGG" id="ppso:QPJ95_22095"/>
<dbReference type="CDD" id="cd03354">
    <property type="entry name" value="LbH_SAT"/>
    <property type="match status" value="1"/>
</dbReference>
<dbReference type="AlphaFoldDB" id="A0A9Y2L0I0"/>